<accession>A0A5P1FCM6</accession>
<evidence type="ECO:0000313" key="3">
    <source>
        <dbReference type="EMBL" id="ONK74310.1"/>
    </source>
</evidence>
<evidence type="ECO:0000313" key="4">
    <source>
        <dbReference type="Proteomes" id="UP000243459"/>
    </source>
</evidence>
<dbReference type="PANTHER" id="PTHR33877">
    <property type="entry name" value="SLL1193 PROTEIN"/>
    <property type="match status" value="1"/>
</dbReference>
<dbReference type="OrthoDB" id="2127950at2759"/>
<dbReference type="Pfam" id="PF14279">
    <property type="entry name" value="HNH_5"/>
    <property type="match status" value="1"/>
</dbReference>
<dbReference type="InterPro" id="IPR029471">
    <property type="entry name" value="HNH_5"/>
</dbReference>
<dbReference type="CDD" id="cd00085">
    <property type="entry name" value="HNHc"/>
    <property type="match status" value="1"/>
</dbReference>
<evidence type="ECO:0000259" key="2">
    <source>
        <dbReference type="SMART" id="SM00507"/>
    </source>
</evidence>
<dbReference type="SMART" id="SM00507">
    <property type="entry name" value="HNHc"/>
    <property type="match status" value="1"/>
</dbReference>
<feature type="region of interest" description="Disordered" evidence="1">
    <location>
        <begin position="1"/>
        <end position="21"/>
    </location>
</feature>
<dbReference type="PANTHER" id="PTHR33877:SF2">
    <property type="entry name" value="OS07G0170200 PROTEIN"/>
    <property type="match status" value="1"/>
</dbReference>
<dbReference type="Proteomes" id="UP000243459">
    <property type="component" value="Chromosome 3"/>
</dbReference>
<dbReference type="AlphaFoldDB" id="A0A5P1FCM6"/>
<name>A0A5P1FCM6_ASPOF</name>
<protein>
    <recommendedName>
        <fullName evidence="2">HNH nuclease domain-containing protein</fullName>
    </recommendedName>
</protein>
<keyword evidence="4" id="KW-1185">Reference proteome</keyword>
<dbReference type="InterPro" id="IPR003615">
    <property type="entry name" value="HNH_nuc"/>
</dbReference>
<dbReference type="EMBL" id="CM007383">
    <property type="protein sequence ID" value="ONK74310.1"/>
    <property type="molecule type" value="Genomic_DNA"/>
</dbReference>
<reference evidence="4" key="1">
    <citation type="journal article" date="2017" name="Nat. Commun.">
        <title>The asparagus genome sheds light on the origin and evolution of a young Y chromosome.</title>
        <authorList>
            <person name="Harkess A."/>
            <person name="Zhou J."/>
            <person name="Xu C."/>
            <person name="Bowers J.E."/>
            <person name="Van der Hulst R."/>
            <person name="Ayyampalayam S."/>
            <person name="Mercati F."/>
            <person name="Riccardi P."/>
            <person name="McKain M.R."/>
            <person name="Kakrana A."/>
            <person name="Tang H."/>
            <person name="Ray J."/>
            <person name="Groenendijk J."/>
            <person name="Arikit S."/>
            <person name="Mathioni S.M."/>
            <person name="Nakano M."/>
            <person name="Shan H."/>
            <person name="Telgmann-Rauber A."/>
            <person name="Kanno A."/>
            <person name="Yue Z."/>
            <person name="Chen H."/>
            <person name="Li W."/>
            <person name="Chen Y."/>
            <person name="Xu X."/>
            <person name="Zhang Y."/>
            <person name="Luo S."/>
            <person name="Chen H."/>
            <person name="Gao J."/>
            <person name="Mao Z."/>
            <person name="Pires J.C."/>
            <person name="Luo M."/>
            <person name="Kudrna D."/>
            <person name="Wing R.A."/>
            <person name="Meyers B.C."/>
            <person name="Yi K."/>
            <person name="Kong H."/>
            <person name="Lavrijsen P."/>
            <person name="Sunseri F."/>
            <person name="Falavigna A."/>
            <person name="Ye Y."/>
            <person name="Leebens-Mack J.H."/>
            <person name="Chen G."/>
        </authorList>
    </citation>
    <scope>NUCLEOTIDE SEQUENCE [LARGE SCALE GENOMIC DNA]</scope>
    <source>
        <strain evidence="4">cv. DH0086</strain>
    </source>
</reference>
<dbReference type="OMA" id="ICDEEDY"/>
<dbReference type="InterPro" id="IPR052892">
    <property type="entry name" value="NA-targeting_endonuclease"/>
</dbReference>
<proteinExistence type="predicted"/>
<gene>
    <name evidence="3" type="ORF">A4U43_C03F4930</name>
</gene>
<organism evidence="3 4">
    <name type="scientific">Asparagus officinalis</name>
    <name type="common">Garden asparagus</name>
    <dbReference type="NCBI Taxonomy" id="4686"/>
    <lineage>
        <taxon>Eukaryota</taxon>
        <taxon>Viridiplantae</taxon>
        <taxon>Streptophyta</taxon>
        <taxon>Embryophyta</taxon>
        <taxon>Tracheophyta</taxon>
        <taxon>Spermatophyta</taxon>
        <taxon>Magnoliopsida</taxon>
        <taxon>Liliopsida</taxon>
        <taxon>Asparagales</taxon>
        <taxon>Asparagaceae</taxon>
        <taxon>Asparagoideae</taxon>
        <taxon>Asparagus</taxon>
    </lineage>
</organism>
<dbReference type="Gene3D" id="1.10.30.50">
    <property type="match status" value="1"/>
</dbReference>
<sequence length="279" mass="31960">MAKLSAHGGLRPLSNGEKTTFGSELRDPFRFNKKLLLENPIGFHRSSRGLRISKFSRVWSHGMKSNGFKSEKKLKRDGVDSEEEEEEVEFKEFGRDEFSCFRGLVLDISYRPVNVVCWKRAICLEFTEKADVLEYYDQTVPSAQGSFNIPAVLRVPHLLQVVKRRRVKHSLSRKNILYRDSYTCQYCSSKENLTIDHVLPVSQGGEWTWENLVTACSRCNSRKGQKTLEETNMTLLKIPKAPKDFDILAIPLTSSAVKVLRAKKGLPEEWLQYLGKLVS</sequence>
<feature type="domain" description="HNH nuclease" evidence="2">
    <location>
        <begin position="171"/>
        <end position="221"/>
    </location>
</feature>
<dbReference type="Gramene" id="ONK74310">
    <property type="protein sequence ID" value="ONK74310"/>
    <property type="gene ID" value="A4U43_C03F4930"/>
</dbReference>
<evidence type="ECO:0000256" key="1">
    <source>
        <dbReference type="SAM" id="MobiDB-lite"/>
    </source>
</evidence>